<dbReference type="AlphaFoldDB" id="A0A9Q1KWR4"/>
<keyword evidence="3" id="KW-1185">Reference proteome</keyword>
<dbReference type="OrthoDB" id="1913984at2759"/>
<reference evidence="2" key="1">
    <citation type="submission" date="2022-04" db="EMBL/GenBank/DDBJ databases">
        <title>Carnegiea gigantea Genome sequencing and assembly v2.</title>
        <authorList>
            <person name="Copetti D."/>
            <person name="Sanderson M.J."/>
            <person name="Burquez A."/>
            <person name="Wojciechowski M.F."/>
        </authorList>
    </citation>
    <scope>NUCLEOTIDE SEQUENCE</scope>
    <source>
        <strain evidence="2">SGP5-SGP5p</strain>
        <tissue evidence="2">Aerial part</tissue>
    </source>
</reference>
<organism evidence="2 3">
    <name type="scientific">Carnegiea gigantea</name>
    <dbReference type="NCBI Taxonomy" id="171969"/>
    <lineage>
        <taxon>Eukaryota</taxon>
        <taxon>Viridiplantae</taxon>
        <taxon>Streptophyta</taxon>
        <taxon>Embryophyta</taxon>
        <taxon>Tracheophyta</taxon>
        <taxon>Spermatophyta</taxon>
        <taxon>Magnoliopsida</taxon>
        <taxon>eudicotyledons</taxon>
        <taxon>Gunneridae</taxon>
        <taxon>Pentapetalae</taxon>
        <taxon>Caryophyllales</taxon>
        <taxon>Cactineae</taxon>
        <taxon>Cactaceae</taxon>
        <taxon>Cactoideae</taxon>
        <taxon>Echinocereeae</taxon>
        <taxon>Carnegiea</taxon>
    </lineage>
</organism>
<sequence>MASQSISSSNLQTPSSQKTPEMSPSILRLWRPQAQRNLRNQWSKLSSLRHDWMSSSSAGRSHATSLVNSYLSYRYMDAMDLGVLSDMPNIRKKACYKLVKQLELQRSQLLSAYKAMVAVVTGMMNSSRSMRCFLKASSGSPLIQFSSSLEDNNDTGDGGGVPVFTFLPIPAFEGLAEELVEMFKLELILKVICSRHDHRYTLCHLSVSKFFSLILLTWGQQRLLVVELLSISCQKIEQFSHLSWGDELYHGEANDLSICHLYSEEAAKPVLPQVNGWKSGTCSMESDKQPNHEVLQISCFSYNVSPVVAGLSDNMACRGECTYTQVR</sequence>
<comment type="caution">
    <text evidence="2">The sequence shown here is derived from an EMBL/GenBank/DDBJ whole genome shotgun (WGS) entry which is preliminary data.</text>
</comment>
<gene>
    <name evidence="2" type="ORF">Cgig2_006081</name>
</gene>
<feature type="region of interest" description="Disordered" evidence="1">
    <location>
        <begin position="1"/>
        <end position="23"/>
    </location>
</feature>
<name>A0A9Q1KWR4_9CARY</name>
<protein>
    <submittedName>
        <fullName evidence="2">Uncharacterized protein</fullName>
    </submittedName>
</protein>
<proteinExistence type="predicted"/>
<accession>A0A9Q1KWR4</accession>
<dbReference type="PANTHER" id="PTHR15827">
    <property type="entry name" value="CYCLIN-DEPENDENT KINASE 2-INTERACTING PROTEIN"/>
    <property type="match status" value="1"/>
</dbReference>
<evidence type="ECO:0000313" key="3">
    <source>
        <dbReference type="Proteomes" id="UP001153076"/>
    </source>
</evidence>
<dbReference type="EMBL" id="JAKOGI010000005">
    <property type="protein sequence ID" value="KAJ8452276.1"/>
    <property type="molecule type" value="Genomic_DNA"/>
</dbReference>
<evidence type="ECO:0000313" key="2">
    <source>
        <dbReference type="EMBL" id="KAJ8452276.1"/>
    </source>
</evidence>
<evidence type="ECO:0000256" key="1">
    <source>
        <dbReference type="SAM" id="MobiDB-lite"/>
    </source>
</evidence>
<dbReference type="Proteomes" id="UP001153076">
    <property type="component" value="Unassembled WGS sequence"/>
</dbReference>
<feature type="compositionally biased region" description="Polar residues" evidence="1">
    <location>
        <begin position="1"/>
        <end position="22"/>
    </location>
</feature>
<dbReference type="PANTHER" id="PTHR15827:SF2">
    <property type="entry name" value="CYCLIN-DEPENDENT KINASE 2-INTERACTING PROTEIN"/>
    <property type="match status" value="1"/>
</dbReference>